<evidence type="ECO:0000313" key="3">
    <source>
        <dbReference type="Proteomes" id="UP000184295"/>
    </source>
</evidence>
<gene>
    <name evidence="2" type="ORF">SAMN02745225_01160</name>
</gene>
<proteinExistence type="predicted"/>
<accession>A0A1M4V1J7</accession>
<evidence type="ECO:0008006" key="4">
    <source>
        <dbReference type="Google" id="ProtNLM"/>
    </source>
</evidence>
<feature type="transmembrane region" description="Helical" evidence="1">
    <location>
        <begin position="51"/>
        <end position="69"/>
    </location>
</feature>
<reference evidence="3" key="1">
    <citation type="submission" date="2016-11" db="EMBL/GenBank/DDBJ databases">
        <authorList>
            <person name="Varghese N."/>
            <person name="Submissions S."/>
        </authorList>
    </citation>
    <scope>NUCLEOTIDE SEQUENCE [LARGE SCALE GENOMIC DNA]</scope>
    <source>
        <strain evidence="3">DSM 19514</strain>
    </source>
</reference>
<dbReference type="AlphaFoldDB" id="A0A1M4V1J7"/>
<evidence type="ECO:0000256" key="1">
    <source>
        <dbReference type="SAM" id="Phobius"/>
    </source>
</evidence>
<dbReference type="Proteomes" id="UP000184295">
    <property type="component" value="Unassembled WGS sequence"/>
</dbReference>
<organism evidence="2 3">
    <name type="scientific">Ferrithrix thermotolerans DSM 19514</name>
    <dbReference type="NCBI Taxonomy" id="1121881"/>
    <lineage>
        <taxon>Bacteria</taxon>
        <taxon>Bacillati</taxon>
        <taxon>Actinomycetota</taxon>
        <taxon>Acidimicrobiia</taxon>
        <taxon>Acidimicrobiales</taxon>
        <taxon>Acidimicrobiaceae</taxon>
        <taxon>Ferrithrix</taxon>
    </lineage>
</organism>
<dbReference type="RefSeq" id="WP_084660237.1">
    <property type="nucleotide sequence ID" value="NZ_FQUL01000013.1"/>
</dbReference>
<dbReference type="EMBL" id="FQUL01000013">
    <property type="protein sequence ID" value="SHE62743.1"/>
    <property type="molecule type" value="Genomic_DNA"/>
</dbReference>
<keyword evidence="1" id="KW-0812">Transmembrane</keyword>
<evidence type="ECO:0000313" key="2">
    <source>
        <dbReference type="EMBL" id="SHE62743.1"/>
    </source>
</evidence>
<name>A0A1M4V1J7_9ACTN</name>
<keyword evidence="1" id="KW-0472">Membrane</keyword>
<keyword evidence="3" id="KW-1185">Reference proteome</keyword>
<protein>
    <recommendedName>
        <fullName evidence="4">DUF2892 domain-containing protein</fullName>
    </recommendedName>
</protein>
<sequence length="82" mass="8304">MKKNMAVACTMTKPAGRVARIVIGAAIIAVGLMMTSTTVRDVLVIVDLVPILAGVVNICAVSALIGAPLSGGKALKMSQGVR</sequence>
<feature type="transmembrane region" description="Helical" evidence="1">
    <location>
        <begin position="21"/>
        <end position="39"/>
    </location>
</feature>
<keyword evidence="1" id="KW-1133">Transmembrane helix</keyword>